<dbReference type="KEGG" id="sace:GIY23_02065"/>
<dbReference type="AlphaFoldDB" id="A0A5Q3Q5R3"/>
<protein>
    <submittedName>
        <fullName evidence="1">Uncharacterized protein</fullName>
    </submittedName>
</protein>
<dbReference type="Proteomes" id="UP000371041">
    <property type="component" value="Chromosome"/>
</dbReference>
<gene>
    <name evidence="1" type="ORF">GIY23_02065</name>
</gene>
<accession>A0A5Q3Q5R3</accession>
<name>A0A5Q3Q5R3_9PSEU</name>
<evidence type="ECO:0000313" key="2">
    <source>
        <dbReference type="Proteomes" id="UP000371041"/>
    </source>
</evidence>
<keyword evidence="2" id="KW-1185">Reference proteome</keyword>
<dbReference type="EMBL" id="CP045929">
    <property type="protein sequence ID" value="QGK68504.1"/>
    <property type="molecule type" value="Genomic_DNA"/>
</dbReference>
<organism evidence="1 2">
    <name type="scientific">Allosaccharopolyspora coralli</name>
    <dbReference type="NCBI Taxonomy" id="2665642"/>
    <lineage>
        <taxon>Bacteria</taxon>
        <taxon>Bacillati</taxon>
        <taxon>Actinomycetota</taxon>
        <taxon>Actinomycetes</taxon>
        <taxon>Pseudonocardiales</taxon>
        <taxon>Pseudonocardiaceae</taxon>
        <taxon>Allosaccharopolyspora</taxon>
    </lineage>
</organism>
<sequence length="180" mass="20945">MIHLSPDWWYTGDDREVGYNTGKYRTRAVSNMLWLDAETLSSKDVAPNNRYERTDDGQYRYDSTRQADSDGLQVRALSNDGDYARNVIEHEVGMPYCNPVAGITYANQQDVYQNNGHWIYGSHDKMPDHQFYRVDFIQQDPNDPGSPIIEERDLVFHHELEDPTCLVGPVCGSWRYQYVR</sequence>
<dbReference type="RefSeq" id="WP_154075113.1">
    <property type="nucleotide sequence ID" value="NZ_CP045929.1"/>
</dbReference>
<proteinExistence type="predicted"/>
<reference evidence="2" key="1">
    <citation type="submission" date="2019-11" db="EMBL/GenBank/DDBJ databases">
        <title>The complete genome sequence of Saccharopolyspora sp. E2A.</title>
        <authorList>
            <person name="Zhang G."/>
        </authorList>
    </citation>
    <scope>NUCLEOTIDE SEQUENCE [LARGE SCALE GENOMIC DNA]</scope>
    <source>
        <strain evidence="2">E2A</strain>
    </source>
</reference>
<evidence type="ECO:0000313" key="1">
    <source>
        <dbReference type="EMBL" id="QGK68504.1"/>
    </source>
</evidence>